<feature type="coiled-coil region" evidence="1">
    <location>
        <begin position="285"/>
        <end position="312"/>
    </location>
</feature>
<dbReference type="AlphaFoldDB" id="A0A077ZVQ5"/>
<feature type="coiled-coil region" evidence="1">
    <location>
        <begin position="234"/>
        <end position="261"/>
    </location>
</feature>
<sequence length="616" mass="73346">MQNSYRQEENQTQNKNLSQVPPPFVMGYNPPHNQFMQPYYYGPPPQGIIQGQFPQSELKTQSDLNQIPQNYFQNQNYQENFLLNQKEDDQVDKTPIQFNSAQESYGYDQEYYQQSALPMETIFEHKDEHETSQILQKKRIKKKSSSKSRTRGQSETERKRMEADQFLRSIQTKQQDQVVDLQKQKIAKDLTSAMEMSQFSQFSDENFVNIKKYKVNQLPENIKLKDQEDILFDLNQLKQENNIQKDEIKLLKAEIVKLKKSGANQQKTSKNQNTFDPNLMEPYDLEKLKAELNSLKKELHQEKESNKILKASQEQYKKRAYYAKNKFYEAKEKFNKDQDPTNAESKYRLKNTELKNLIKKLEEGMDAQKDENNQLKLKLSQTIESNKFRDEYEKAQKLIKKQELKIQQLESEIEQNRYDMDMQRQIEIAMRKEDEINQSQSSDENDKLQSNYQQEQSEQNDTQNDLDSSSFSSKKFSNKNIQPKKQNVQTLTQIKDNIKTKDYVSATLMAWNNCPSIVKKQLDEQSKEIKELRMQIKEFELKLKLRKNDFDKVQGVEMKKDLMKHKEKIESIYRQKLEDEKRRILKMQMEEFEDLVKENKELKDELGKIKLILAKK</sequence>
<feature type="compositionally biased region" description="Polar residues" evidence="2">
    <location>
        <begin position="1"/>
        <end position="19"/>
    </location>
</feature>
<proteinExistence type="predicted"/>
<feature type="region of interest" description="Disordered" evidence="2">
    <location>
        <begin position="1"/>
        <end position="29"/>
    </location>
</feature>
<feature type="compositionally biased region" description="Low complexity" evidence="2">
    <location>
        <begin position="468"/>
        <end position="480"/>
    </location>
</feature>
<dbReference type="Proteomes" id="UP000039865">
    <property type="component" value="Unassembled WGS sequence"/>
</dbReference>
<dbReference type="InParanoid" id="A0A077ZVQ5"/>
<feature type="compositionally biased region" description="Low complexity" evidence="2">
    <location>
        <begin position="449"/>
        <end position="460"/>
    </location>
</feature>
<evidence type="ECO:0000256" key="2">
    <source>
        <dbReference type="SAM" id="MobiDB-lite"/>
    </source>
</evidence>
<protein>
    <submittedName>
        <fullName evidence="3">Uncharacterized protein</fullName>
    </submittedName>
</protein>
<evidence type="ECO:0000256" key="1">
    <source>
        <dbReference type="SAM" id="Coils"/>
    </source>
</evidence>
<feature type="compositionally biased region" description="Basic residues" evidence="2">
    <location>
        <begin position="136"/>
        <end position="150"/>
    </location>
</feature>
<name>A0A077ZVQ5_STYLE</name>
<organism evidence="3 4">
    <name type="scientific">Stylonychia lemnae</name>
    <name type="common">Ciliate</name>
    <dbReference type="NCBI Taxonomy" id="5949"/>
    <lineage>
        <taxon>Eukaryota</taxon>
        <taxon>Sar</taxon>
        <taxon>Alveolata</taxon>
        <taxon>Ciliophora</taxon>
        <taxon>Intramacronucleata</taxon>
        <taxon>Spirotrichea</taxon>
        <taxon>Stichotrichia</taxon>
        <taxon>Sporadotrichida</taxon>
        <taxon>Oxytrichidae</taxon>
        <taxon>Stylonychinae</taxon>
        <taxon>Stylonychia</taxon>
    </lineage>
</organism>
<evidence type="ECO:0000313" key="4">
    <source>
        <dbReference type="Proteomes" id="UP000039865"/>
    </source>
</evidence>
<accession>A0A077ZVQ5</accession>
<keyword evidence="1" id="KW-0175">Coiled coil</keyword>
<dbReference type="OrthoDB" id="324674at2759"/>
<reference evidence="3 4" key="1">
    <citation type="submission" date="2014-06" db="EMBL/GenBank/DDBJ databases">
        <authorList>
            <person name="Swart Estienne"/>
        </authorList>
    </citation>
    <scope>NUCLEOTIDE SEQUENCE [LARGE SCALE GENOMIC DNA]</scope>
    <source>
        <strain evidence="3 4">130c</strain>
    </source>
</reference>
<gene>
    <name evidence="3" type="primary">Contig7337.g7836</name>
    <name evidence="3" type="ORF">STYLEM_3012</name>
</gene>
<feature type="region of interest" description="Disordered" evidence="2">
    <location>
        <begin position="127"/>
        <end position="160"/>
    </location>
</feature>
<feature type="region of interest" description="Disordered" evidence="2">
    <location>
        <begin position="434"/>
        <end position="488"/>
    </location>
</feature>
<dbReference type="EMBL" id="CCKQ01002923">
    <property type="protein sequence ID" value="CDW74020.1"/>
    <property type="molecule type" value="Genomic_DNA"/>
</dbReference>
<evidence type="ECO:0000313" key="3">
    <source>
        <dbReference type="EMBL" id="CDW74020.1"/>
    </source>
</evidence>
<keyword evidence="4" id="KW-1185">Reference proteome</keyword>
<feature type="coiled-coil region" evidence="1">
    <location>
        <begin position="522"/>
        <end position="549"/>
    </location>
</feature>